<dbReference type="SMART" id="SM00382">
    <property type="entry name" value="AAA"/>
    <property type="match status" value="1"/>
</dbReference>
<organism evidence="11 12">
    <name type="scientific">Actinomadura monticuli</name>
    <dbReference type="NCBI Taxonomy" id="3097367"/>
    <lineage>
        <taxon>Bacteria</taxon>
        <taxon>Bacillati</taxon>
        <taxon>Actinomycetota</taxon>
        <taxon>Actinomycetes</taxon>
        <taxon>Streptosporangiales</taxon>
        <taxon>Thermomonosporaceae</taxon>
        <taxon>Actinomadura</taxon>
    </lineage>
</organism>
<dbReference type="InterPro" id="IPR003593">
    <property type="entry name" value="AAA+_ATPase"/>
</dbReference>
<dbReference type="InterPro" id="IPR011527">
    <property type="entry name" value="ABC1_TM_dom"/>
</dbReference>
<dbReference type="PROSITE" id="PS50893">
    <property type="entry name" value="ABC_TRANSPORTER_2"/>
    <property type="match status" value="1"/>
</dbReference>
<dbReference type="GO" id="GO:0005524">
    <property type="term" value="F:ATP binding"/>
    <property type="evidence" value="ECO:0007669"/>
    <property type="project" value="UniProtKB-KW"/>
</dbReference>
<dbReference type="Pfam" id="PF00005">
    <property type="entry name" value="ABC_tran"/>
    <property type="match status" value="1"/>
</dbReference>
<dbReference type="PANTHER" id="PTHR24221:SF632">
    <property type="entry name" value="ATP-DEPENDENT LIPID A-CORE FLIPPASE"/>
    <property type="match status" value="1"/>
</dbReference>
<accession>A0ABV4Q5I3</accession>
<evidence type="ECO:0000256" key="6">
    <source>
        <dbReference type="ARBA" id="ARBA00023136"/>
    </source>
</evidence>
<evidence type="ECO:0000259" key="10">
    <source>
        <dbReference type="PROSITE" id="PS50929"/>
    </source>
</evidence>
<feature type="transmembrane region" description="Helical" evidence="8">
    <location>
        <begin position="255"/>
        <end position="275"/>
    </location>
</feature>
<dbReference type="InterPro" id="IPR017871">
    <property type="entry name" value="ABC_transporter-like_CS"/>
</dbReference>
<evidence type="ECO:0000256" key="1">
    <source>
        <dbReference type="ARBA" id="ARBA00004651"/>
    </source>
</evidence>
<keyword evidence="3" id="KW-0547">Nucleotide-binding</keyword>
<feature type="domain" description="ABC transmembrane type-1" evidence="10">
    <location>
        <begin position="3"/>
        <end position="284"/>
    </location>
</feature>
<evidence type="ECO:0000256" key="8">
    <source>
        <dbReference type="SAM" id="Phobius"/>
    </source>
</evidence>
<dbReference type="RefSeq" id="WP_371947666.1">
    <property type="nucleotide sequence ID" value="NZ_JAXCEI010000002.1"/>
</dbReference>
<keyword evidence="5 8" id="KW-1133">Transmembrane helix</keyword>
<dbReference type="Gene3D" id="3.40.50.300">
    <property type="entry name" value="P-loop containing nucleotide triphosphate hydrolases"/>
    <property type="match status" value="1"/>
</dbReference>
<dbReference type="SUPFAM" id="SSF52540">
    <property type="entry name" value="P-loop containing nucleoside triphosphate hydrolases"/>
    <property type="match status" value="1"/>
</dbReference>
<dbReference type="SUPFAM" id="SSF90123">
    <property type="entry name" value="ABC transporter transmembrane region"/>
    <property type="match status" value="1"/>
</dbReference>
<feature type="domain" description="ABC transporter" evidence="9">
    <location>
        <begin position="316"/>
        <end position="549"/>
    </location>
</feature>
<dbReference type="InterPro" id="IPR036640">
    <property type="entry name" value="ABC1_TM_sf"/>
</dbReference>
<evidence type="ECO:0000256" key="5">
    <source>
        <dbReference type="ARBA" id="ARBA00022989"/>
    </source>
</evidence>
<dbReference type="PROSITE" id="PS00211">
    <property type="entry name" value="ABC_TRANSPORTER_1"/>
    <property type="match status" value="1"/>
</dbReference>
<protein>
    <submittedName>
        <fullName evidence="11">ATP-binding cassette domain-containing protein</fullName>
    </submittedName>
</protein>
<sequence>MTLWAVLAGVAARLCALGLTASAAWLIARAAERPDLSALGLAIVAVRAFASARGVFGYLERLAGHDAALGRAAGQRVRLYRALAHGPLPAGSVGAGRRDADALTHMVADLDAGQDLRLRCALPAFVAGVAGVAAVAFCWALHPASGAVVAAGALTAGLAVPAGAAAAARRLGERLAGARADLAARAMDLTEGRADLVAFGALDFATAAAEREARRLARVERVSGAVSAAAVAAGTAVQGLTALGVAWAAAGTGPVTAAVLVLTALVALDAVQPLIPAAQLYVELRPAAARVRRLIRTDAALPPDERPHPPAAPGRVALRGVRVRLGDVPALDGVDLDLSPGRSVAVLGESGAGKSTLLAVLAGLVQPAEGLALLRPARGLYQDAHLFEATVRANLLMAKPDAGDAELRAVLDRVRLTGWLDELPQGLSTQVGAGGQGVSGGQGMSGGQGVSGGQGMSGGQRQRLLLARALLADPEVLLLDEPTEALDAETGHAVLAGVLRARHGRTTVVVTHREDALGLFDDIVIMARGRIELHDAGDRQPIGRAFPSA</sequence>
<dbReference type="PANTHER" id="PTHR24221">
    <property type="entry name" value="ATP-BINDING CASSETTE SUB-FAMILY B"/>
    <property type="match status" value="1"/>
</dbReference>
<dbReference type="Proteomes" id="UP001569963">
    <property type="component" value="Unassembled WGS sequence"/>
</dbReference>
<keyword evidence="2 8" id="KW-0812">Transmembrane</keyword>
<dbReference type="EMBL" id="JAXCEI010000002">
    <property type="protein sequence ID" value="MFA1538326.1"/>
    <property type="molecule type" value="Genomic_DNA"/>
</dbReference>
<keyword evidence="6 8" id="KW-0472">Membrane</keyword>
<reference evidence="11 12" key="1">
    <citation type="submission" date="2023-11" db="EMBL/GenBank/DDBJ databases">
        <title>Actinomadura monticuli sp. nov., isolated from volcanic ash.</title>
        <authorList>
            <person name="Lee S.D."/>
            <person name="Yang H."/>
            <person name="Kim I.S."/>
        </authorList>
    </citation>
    <scope>NUCLEOTIDE SEQUENCE [LARGE SCALE GENOMIC DNA]</scope>
    <source>
        <strain evidence="11 12">DLS-62</strain>
    </source>
</reference>
<name>A0ABV4Q5I3_9ACTN</name>
<feature type="transmembrane region" description="Helical" evidence="8">
    <location>
        <begin position="148"/>
        <end position="168"/>
    </location>
</feature>
<evidence type="ECO:0000259" key="9">
    <source>
        <dbReference type="PROSITE" id="PS50893"/>
    </source>
</evidence>
<evidence type="ECO:0000256" key="7">
    <source>
        <dbReference type="SAM" id="MobiDB-lite"/>
    </source>
</evidence>
<feature type="region of interest" description="Disordered" evidence="7">
    <location>
        <begin position="433"/>
        <end position="457"/>
    </location>
</feature>
<evidence type="ECO:0000313" key="11">
    <source>
        <dbReference type="EMBL" id="MFA1538326.1"/>
    </source>
</evidence>
<comment type="subcellular location">
    <subcellularLocation>
        <location evidence="1">Cell membrane</location>
        <topology evidence="1">Multi-pass membrane protein</topology>
    </subcellularLocation>
</comment>
<evidence type="ECO:0000313" key="12">
    <source>
        <dbReference type="Proteomes" id="UP001569963"/>
    </source>
</evidence>
<evidence type="ECO:0000256" key="3">
    <source>
        <dbReference type="ARBA" id="ARBA00022741"/>
    </source>
</evidence>
<evidence type="ECO:0000256" key="2">
    <source>
        <dbReference type="ARBA" id="ARBA00022692"/>
    </source>
</evidence>
<comment type="caution">
    <text evidence="11">The sequence shown here is derived from an EMBL/GenBank/DDBJ whole genome shotgun (WGS) entry which is preliminary data.</text>
</comment>
<dbReference type="PROSITE" id="PS50929">
    <property type="entry name" value="ABC_TM1F"/>
    <property type="match status" value="1"/>
</dbReference>
<dbReference type="Gene3D" id="1.20.1560.10">
    <property type="entry name" value="ABC transporter type 1, transmembrane domain"/>
    <property type="match status" value="1"/>
</dbReference>
<feature type="transmembrane region" description="Helical" evidence="8">
    <location>
        <begin position="120"/>
        <end position="142"/>
    </location>
</feature>
<dbReference type="InterPro" id="IPR039421">
    <property type="entry name" value="Type_1_exporter"/>
</dbReference>
<proteinExistence type="predicted"/>
<dbReference type="InterPro" id="IPR027417">
    <property type="entry name" value="P-loop_NTPase"/>
</dbReference>
<dbReference type="InterPro" id="IPR003439">
    <property type="entry name" value="ABC_transporter-like_ATP-bd"/>
</dbReference>
<keyword evidence="12" id="KW-1185">Reference proteome</keyword>
<keyword evidence="4 11" id="KW-0067">ATP-binding</keyword>
<evidence type="ECO:0000256" key="4">
    <source>
        <dbReference type="ARBA" id="ARBA00022840"/>
    </source>
</evidence>
<gene>
    <name evidence="11" type="ORF">SM611_05235</name>
</gene>